<sequence length="148" mass="16835">MTYLLIIGLLGIILYQEHQKEGLENQLRQTEARILDEFYPSAVLEAFEGVEDKQSREHLYFELSNASALIMGVMSANKSIDIEELDWYNTTPMFLLNKEEGGLKELEEAWRKFYAVNENNIGGTGVGDPERLKNSYIELGETVSAIEP</sequence>
<comment type="caution">
    <text evidence="1">The sequence shown here is derived from an EMBL/GenBank/DDBJ whole genome shotgun (WGS) entry which is preliminary data.</text>
</comment>
<reference evidence="1 2" key="1">
    <citation type="journal article" date="2003" name="Int. J. Syst. Evol. Microbiol.">
        <title>Halobacillus salinus sp. nov., isolated from a salt lake on the coast of the East Sea in Korea.</title>
        <authorList>
            <person name="Yoon J.H."/>
            <person name="Kang K.H."/>
            <person name="Park Y.H."/>
        </authorList>
    </citation>
    <scope>NUCLEOTIDE SEQUENCE [LARGE SCALE GENOMIC DNA]</scope>
    <source>
        <strain evidence="1 2">HSL-3</strain>
    </source>
</reference>
<dbReference type="EMBL" id="SRJC01000001">
    <property type="protein sequence ID" value="TGB03708.1"/>
    <property type="molecule type" value="Genomic_DNA"/>
</dbReference>
<proteinExistence type="predicted"/>
<evidence type="ECO:0000313" key="1">
    <source>
        <dbReference type="EMBL" id="TGB03708.1"/>
    </source>
</evidence>
<evidence type="ECO:0000313" key="2">
    <source>
        <dbReference type="Proteomes" id="UP000297982"/>
    </source>
</evidence>
<dbReference type="AlphaFoldDB" id="A0A4Z0GZV9"/>
<accession>A0A4Z0GZV9</accession>
<gene>
    <name evidence="1" type="ORF">E4663_01510</name>
</gene>
<keyword evidence="2" id="KW-1185">Reference proteome</keyword>
<dbReference type="Proteomes" id="UP000297982">
    <property type="component" value="Unassembled WGS sequence"/>
</dbReference>
<protein>
    <submittedName>
        <fullName evidence="1">Uncharacterized protein</fullName>
    </submittedName>
</protein>
<dbReference type="STRING" id="192814.GCA_900166575_00600"/>
<name>A0A4Z0GZV9_9BACI</name>
<dbReference type="RefSeq" id="WP_135326422.1">
    <property type="nucleotide sequence ID" value="NZ_SRJC01000001.1"/>
</dbReference>
<organism evidence="1 2">
    <name type="scientific">Halobacillus salinus</name>
    <dbReference type="NCBI Taxonomy" id="192814"/>
    <lineage>
        <taxon>Bacteria</taxon>
        <taxon>Bacillati</taxon>
        <taxon>Bacillota</taxon>
        <taxon>Bacilli</taxon>
        <taxon>Bacillales</taxon>
        <taxon>Bacillaceae</taxon>
        <taxon>Halobacillus</taxon>
    </lineage>
</organism>